<evidence type="ECO:0000256" key="1">
    <source>
        <dbReference type="SAM" id="MobiDB-lite"/>
    </source>
</evidence>
<reference evidence="2" key="1">
    <citation type="submission" date="2023-03" db="EMBL/GenBank/DDBJ databases">
        <title>Massive genome expansion in bonnet fungi (Mycena s.s.) driven by repeated elements and novel gene families across ecological guilds.</title>
        <authorList>
            <consortium name="Lawrence Berkeley National Laboratory"/>
            <person name="Harder C.B."/>
            <person name="Miyauchi S."/>
            <person name="Viragh M."/>
            <person name="Kuo A."/>
            <person name="Thoen E."/>
            <person name="Andreopoulos B."/>
            <person name="Lu D."/>
            <person name="Skrede I."/>
            <person name="Drula E."/>
            <person name="Henrissat B."/>
            <person name="Morin E."/>
            <person name="Kohler A."/>
            <person name="Barry K."/>
            <person name="LaButti K."/>
            <person name="Morin E."/>
            <person name="Salamov A."/>
            <person name="Lipzen A."/>
            <person name="Mereny Z."/>
            <person name="Hegedus B."/>
            <person name="Baldrian P."/>
            <person name="Stursova M."/>
            <person name="Weitz H."/>
            <person name="Taylor A."/>
            <person name="Grigoriev I.V."/>
            <person name="Nagy L.G."/>
            <person name="Martin F."/>
            <person name="Kauserud H."/>
        </authorList>
    </citation>
    <scope>NUCLEOTIDE SEQUENCE</scope>
    <source>
        <strain evidence="2">CBHHK182m</strain>
    </source>
</reference>
<protein>
    <submittedName>
        <fullName evidence="2">Uncharacterized protein</fullName>
    </submittedName>
</protein>
<dbReference type="Proteomes" id="UP001215598">
    <property type="component" value="Unassembled WGS sequence"/>
</dbReference>
<dbReference type="AlphaFoldDB" id="A0AAD7H806"/>
<feature type="non-terminal residue" evidence="2">
    <location>
        <position position="110"/>
    </location>
</feature>
<organism evidence="2 3">
    <name type="scientific">Mycena metata</name>
    <dbReference type="NCBI Taxonomy" id="1033252"/>
    <lineage>
        <taxon>Eukaryota</taxon>
        <taxon>Fungi</taxon>
        <taxon>Dikarya</taxon>
        <taxon>Basidiomycota</taxon>
        <taxon>Agaricomycotina</taxon>
        <taxon>Agaricomycetes</taxon>
        <taxon>Agaricomycetidae</taxon>
        <taxon>Agaricales</taxon>
        <taxon>Marasmiineae</taxon>
        <taxon>Mycenaceae</taxon>
        <taxon>Mycena</taxon>
    </lineage>
</organism>
<comment type="caution">
    <text evidence="2">The sequence shown here is derived from an EMBL/GenBank/DDBJ whole genome shotgun (WGS) entry which is preliminary data.</text>
</comment>
<dbReference type="EMBL" id="JARKIB010000327">
    <property type="protein sequence ID" value="KAJ7714318.1"/>
    <property type="molecule type" value="Genomic_DNA"/>
</dbReference>
<sequence>MGHIQRGYSVLRDWIRPIFKASVELGHKPTPFKSNTATPIHKMGKKNKTSTKAWRPVENFTRMLAKPLERLVRDRISFEAESLGFMDEAQYGGRPGHSTLQAVDGYVHRV</sequence>
<name>A0AAD7H806_9AGAR</name>
<feature type="region of interest" description="Disordered" evidence="1">
    <location>
        <begin position="30"/>
        <end position="52"/>
    </location>
</feature>
<keyword evidence="3" id="KW-1185">Reference proteome</keyword>
<accession>A0AAD7H806</accession>
<evidence type="ECO:0000313" key="2">
    <source>
        <dbReference type="EMBL" id="KAJ7714318.1"/>
    </source>
</evidence>
<proteinExistence type="predicted"/>
<evidence type="ECO:0000313" key="3">
    <source>
        <dbReference type="Proteomes" id="UP001215598"/>
    </source>
</evidence>
<gene>
    <name evidence="2" type="ORF">B0H16DRAFT_1340674</name>
</gene>